<dbReference type="Proteomes" id="UP000095286">
    <property type="component" value="Unplaced"/>
</dbReference>
<organism evidence="1 2">
    <name type="scientific">Rhabditophanes sp. KR3021</name>
    <dbReference type="NCBI Taxonomy" id="114890"/>
    <lineage>
        <taxon>Eukaryota</taxon>
        <taxon>Metazoa</taxon>
        <taxon>Ecdysozoa</taxon>
        <taxon>Nematoda</taxon>
        <taxon>Chromadorea</taxon>
        <taxon>Rhabditida</taxon>
        <taxon>Tylenchina</taxon>
        <taxon>Panagrolaimomorpha</taxon>
        <taxon>Strongyloidoidea</taxon>
        <taxon>Alloionematidae</taxon>
        <taxon>Rhabditophanes</taxon>
    </lineage>
</organism>
<proteinExistence type="predicted"/>
<name>A0AC35TRD7_9BILA</name>
<sequence>MSQSLNTSSQKSNITSVEPTNRPSQSEHSVSLTWSGITVSVPYGKGRKTVLTDICGVAEPYEMLAIMGGSGAGKSTLLNVMTNIDQHNIKKTGVVRAGGKIVTPSQMRTISAYVQQVDIFAMRLTVMEQLQISAELRIGNKYSERDRNIMIETLISQMSLGSCKDTMIGGNGEMKGISVGEKKRLAIACELMDNPSILYCDEPTSGLDSYIALQVVNAMKAQAALGKTVISTIHQPSSEVFYKFDKVCLMAKGKVAYFGPVKVLTKFWESISPTLACPFSYNPADYVIRMLSITEEDGKNDVGENRIRLLIDSYEQSPYCAEIIEKAKTKFAGQNAEDSRDSDIVSQCNASWTVQFYILTIRSFKTLSREPFLFRARLVQVGILGSIVMTMFWNQQLNSTTIQNFEGLIYIHMLHLGMFMMSTTQTITSDLPLAFREHKAGVYDLTSYYSAKSVAEIPQMSLFVLMYSVMVYWSTGLYRDIYSFIRYFISNWFSMNISISLAYTAACIFVHEHESLLCLTIVGYPMVLFAGFYIRIEAIPLYYQWLSKLSWYQYSFGALYSNQFINVGDIKGCVKKVVDSGGAFLKEITTTTDNSRDHNHAEVHGFCPASTGIGLMQKRSLNEDSYYTNLGCLILFFVIVKVIGGVSIYLRGRYSK</sequence>
<accession>A0AC35TRD7</accession>
<evidence type="ECO:0000313" key="2">
    <source>
        <dbReference type="WBParaSite" id="RSKR_0000351200.1"/>
    </source>
</evidence>
<dbReference type="WBParaSite" id="RSKR_0000351200.1">
    <property type="protein sequence ID" value="RSKR_0000351200.1"/>
    <property type="gene ID" value="RSKR_0000351200"/>
</dbReference>
<reference evidence="2" key="1">
    <citation type="submission" date="2016-11" db="UniProtKB">
        <authorList>
            <consortium name="WormBaseParasite"/>
        </authorList>
    </citation>
    <scope>IDENTIFICATION</scope>
    <source>
        <strain evidence="2">KR3021</strain>
    </source>
</reference>
<protein>
    <submittedName>
        <fullName evidence="2">ABC transporter domain-containing protein</fullName>
    </submittedName>
</protein>
<evidence type="ECO:0000313" key="1">
    <source>
        <dbReference type="Proteomes" id="UP000095286"/>
    </source>
</evidence>